<dbReference type="InterPro" id="IPR036291">
    <property type="entry name" value="NAD(P)-bd_dom_sf"/>
</dbReference>
<dbReference type="SUPFAM" id="SSF55347">
    <property type="entry name" value="Glyceraldehyde-3-phosphate dehydrogenase-like, C-terminal domain"/>
    <property type="match status" value="1"/>
</dbReference>
<dbReference type="PANTHER" id="PTHR43818">
    <property type="entry name" value="BCDNA.GH03377"/>
    <property type="match status" value="1"/>
</dbReference>
<dbReference type="GO" id="GO:0000166">
    <property type="term" value="F:nucleotide binding"/>
    <property type="evidence" value="ECO:0007669"/>
    <property type="project" value="InterPro"/>
</dbReference>
<organism evidence="4 5">
    <name type="scientific">Ferrovibrio terrae</name>
    <dbReference type="NCBI Taxonomy" id="2594003"/>
    <lineage>
        <taxon>Bacteria</taxon>
        <taxon>Pseudomonadati</taxon>
        <taxon>Pseudomonadota</taxon>
        <taxon>Alphaproteobacteria</taxon>
        <taxon>Rhodospirillales</taxon>
        <taxon>Rhodospirillaceae</taxon>
        <taxon>Ferrovibrio</taxon>
    </lineage>
</organism>
<keyword evidence="5" id="KW-1185">Reference proteome</keyword>
<dbReference type="InterPro" id="IPR000683">
    <property type="entry name" value="Gfo/Idh/MocA-like_OxRdtase_N"/>
</dbReference>
<name>A0A516H6P8_9PROT</name>
<protein>
    <submittedName>
        <fullName evidence="4">Gfo/Idh/MocA family oxidoreductase</fullName>
    </submittedName>
</protein>
<dbReference type="InterPro" id="IPR050463">
    <property type="entry name" value="Gfo/Idh/MocA_oxidrdct_glycsds"/>
</dbReference>
<dbReference type="Gene3D" id="3.30.360.10">
    <property type="entry name" value="Dihydrodipicolinate Reductase, domain 2"/>
    <property type="match status" value="1"/>
</dbReference>
<evidence type="ECO:0000313" key="5">
    <source>
        <dbReference type="Proteomes" id="UP000317496"/>
    </source>
</evidence>
<dbReference type="SUPFAM" id="SSF51735">
    <property type="entry name" value="NAD(P)-binding Rossmann-fold domains"/>
    <property type="match status" value="1"/>
</dbReference>
<dbReference type="Gene3D" id="3.40.50.720">
    <property type="entry name" value="NAD(P)-binding Rossmann-like Domain"/>
    <property type="match status" value="1"/>
</dbReference>
<keyword evidence="1" id="KW-0560">Oxidoreductase</keyword>
<dbReference type="Proteomes" id="UP000317496">
    <property type="component" value="Chromosome"/>
</dbReference>
<evidence type="ECO:0000259" key="3">
    <source>
        <dbReference type="Pfam" id="PF22725"/>
    </source>
</evidence>
<feature type="domain" description="Gfo/Idh/MocA-like oxidoreductase N-terminal" evidence="2">
    <location>
        <begin position="22"/>
        <end position="127"/>
    </location>
</feature>
<dbReference type="Pfam" id="PF01408">
    <property type="entry name" value="GFO_IDH_MocA"/>
    <property type="match status" value="1"/>
</dbReference>
<dbReference type="PANTHER" id="PTHR43818:SF11">
    <property type="entry name" value="BCDNA.GH03377"/>
    <property type="match status" value="1"/>
</dbReference>
<dbReference type="AlphaFoldDB" id="A0A516H6P8"/>
<feature type="domain" description="GFO/IDH/MocA-like oxidoreductase" evidence="3">
    <location>
        <begin position="147"/>
        <end position="278"/>
    </location>
</feature>
<dbReference type="KEGG" id="fer:FNB15_20160"/>
<dbReference type="EMBL" id="CP041636">
    <property type="protein sequence ID" value="QDO99446.1"/>
    <property type="molecule type" value="Genomic_DNA"/>
</dbReference>
<dbReference type="OrthoDB" id="9792935at2"/>
<evidence type="ECO:0000313" key="4">
    <source>
        <dbReference type="EMBL" id="QDO99446.1"/>
    </source>
</evidence>
<proteinExistence type="predicted"/>
<gene>
    <name evidence="4" type="ORF">FNB15_20160</name>
</gene>
<accession>A0A516H6P8</accession>
<sequence>MPAASGITDMENLGADMAERKLRVALIGCGLISLYHLRAWQAAGAEVVAVCDTDRSRAEARAKEFDVARVYGNAIDMFAQGGFDVVDIAASVNAHAPMARLAANAGVHIMVQKPMCATVAEAKALIADVGDRVRFMVHENYRFRPHYMTVRRWVDEGRIGRIRHAAISCRGSGLCEREGTVPFLIERQPYLKWFNRNLVFETMIHHLDVLRCLVGPLRVVAARLGRLAEGLPGEDTAAILMEGEDGLIATADGSLCAPGYPQLHGDRLEVIGTLGTIVMELNRIYLVGREDETVEEVDLLGRYQECFDTVIRAFMTGLNHDAPFETDRLDNLETLELMESVYRAAGVEMNP</sequence>
<reference evidence="4 5" key="1">
    <citation type="submission" date="2019-07" db="EMBL/GenBank/DDBJ databases">
        <title>Genome sequencing for Ferrovibrio sp. K5.</title>
        <authorList>
            <person name="Park S.-J."/>
        </authorList>
    </citation>
    <scope>NUCLEOTIDE SEQUENCE [LARGE SCALE GENOMIC DNA]</scope>
    <source>
        <strain evidence="4 5">K5</strain>
    </source>
</reference>
<dbReference type="Pfam" id="PF22725">
    <property type="entry name" value="GFO_IDH_MocA_C3"/>
    <property type="match status" value="1"/>
</dbReference>
<dbReference type="InterPro" id="IPR055170">
    <property type="entry name" value="GFO_IDH_MocA-like_dom"/>
</dbReference>
<evidence type="ECO:0000259" key="2">
    <source>
        <dbReference type="Pfam" id="PF01408"/>
    </source>
</evidence>
<dbReference type="GO" id="GO:0016491">
    <property type="term" value="F:oxidoreductase activity"/>
    <property type="evidence" value="ECO:0007669"/>
    <property type="project" value="UniProtKB-KW"/>
</dbReference>
<evidence type="ECO:0000256" key="1">
    <source>
        <dbReference type="ARBA" id="ARBA00023002"/>
    </source>
</evidence>